<accession>A0A1L8QX70</accession>
<feature type="transmembrane region" description="Helical" evidence="9">
    <location>
        <begin position="88"/>
        <end position="107"/>
    </location>
</feature>
<feature type="transmembrane region" description="Helical" evidence="9">
    <location>
        <begin position="20"/>
        <end position="42"/>
    </location>
</feature>
<keyword evidence="11" id="KW-1185">Reference proteome</keyword>
<dbReference type="GO" id="GO:0005886">
    <property type="term" value="C:plasma membrane"/>
    <property type="evidence" value="ECO:0007669"/>
    <property type="project" value="UniProtKB-SubCell"/>
</dbReference>
<evidence type="ECO:0000256" key="9">
    <source>
        <dbReference type="SAM" id="Phobius"/>
    </source>
</evidence>
<dbReference type="AlphaFoldDB" id="A0A1L8QX70"/>
<evidence type="ECO:0000256" key="6">
    <source>
        <dbReference type="ARBA" id="ARBA00022989"/>
    </source>
</evidence>
<evidence type="ECO:0000256" key="5">
    <source>
        <dbReference type="ARBA" id="ARBA00022692"/>
    </source>
</evidence>
<protein>
    <recommendedName>
        <fullName evidence="8">Riboflavin transporter</fullName>
    </recommendedName>
</protein>
<dbReference type="InterPro" id="IPR025720">
    <property type="entry name" value="RibU"/>
</dbReference>
<feature type="transmembrane region" description="Helical" evidence="9">
    <location>
        <begin position="161"/>
        <end position="187"/>
    </location>
</feature>
<evidence type="ECO:0000256" key="1">
    <source>
        <dbReference type="ARBA" id="ARBA00004651"/>
    </source>
</evidence>
<evidence type="ECO:0000256" key="4">
    <source>
        <dbReference type="ARBA" id="ARBA00022475"/>
    </source>
</evidence>
<dbReference type="InterPro" id="IPR024529">
    <property type="entry name" value="ECF_trnsprt_substrate-spec"/>
</dbReference>
<comment type="subcellular location">
    <subcellularLocation>
        <location evidence="1">Cell membrane</location>
        <topology evidence="1">Multi-pass membrane protein</topology>
    </subcellularLocation>
</comment>
<keyword evidence="3 8" id="KW-0813">Transport</keyword>
<dbReference type="PANTHER" id="PTHR38438:SF1">
    <property type="entry name" value="RIBOFLAVIN TRANSPORTER RIBU"/>
    <property type="match status" value="1"/>
</dbReference>
<feature type="transmembrane region" description="Helical" evidence="9">
    <location>
        <begin position="119"/>
        <end position="141"/>
    </location>
</feature>
<comment type="similarity">
    <text evidence="2 8">Belongs to the prokaryotic riboflavin transporter (P-RFT) (TC 2.A.87) family.</text>
</comment>
<keyword evidence="7 8" id="KW-0472">Membrane</keyword>
<dbReference type="Proteomes" id="UP000182149">
    <property type="component" value="Unassembled WGS sequence"/>
</dbReference>
<comment type="function">
    <text evidence="8">Probably a riboflavin-binding protein that interacts with the energy-coupling factor (ECF) ABC-transporter complex.</text>
</comment>
<evidence type="ECO:0000256" key="3">
    <source>
        <dbReference type="ARBA" id="ARBA00022448"/>
    </source>
</evidence>
<comment type="caution">
    <text evidence="10">The sequence shown here is derived from an EMBL/GenBank/DDBJ whole genome shotgun (WGS) entry which is preliminary data.</text>
</comment>
<evidence type="ECO:0000256" key="7">
    <source>
        <dbReference type="ARBA" id="ARBA00023136"/>
    </source>
</evidence>
<dbReference type="STRING" id="328396.RU93_GL000020"/>
<dbReference type="PANTHER" id="PTHR38438">
    <property type="entry name" value="RIBOFLAVIN TRANSPORTER RIBU"/>
    <property type="match status" value="1"/>
</dbReference>
<evidence type="ECO:0000313" key="10">
    <source>
        <dbReference type="EMBL" id="OJG12090.1"/>
    </source>
</evidence>
<name>A0A1L8QX70_9ENTE</name>
<reference evidence="10 11" key="1">
    <citation type="submission" date="2014-12" db="EMBL/GenBank/DDBJ databases">
        <title>Draft genome sequences of 29 type strains of Enterococci.</title>
        <authorList>
            <person name="Zhong Z."/>
            <person name="Sun Z."/>
            <person name="Liu W."/>
            <person name="Zhang W."/>
            <person name="Zhang H."/>
        </authorList>
    </citation>
    <scope>NUCLEOTIDE SEQUENCE [LARGE SCALE GENOMIC DNA]</scope>
    <source>
        <strain evidence="10 11">DSM 17690</strain>
    </source>
</reference>
<evidence type="ECO:0000256" key="2">
    <source>
        <dbReference type="ARBA" id="ARBA00005540"/>
    </source>
</evidence>
<proteinExistence type="inferred from homology"/>
<evidence type="ECO:0000313" key="11">
    <source>
        <dbReference type="Proteomes" id="UP000182149"/>
    </source>
</evidence>
<gene>
    <name evidence="10" type="ORF">RU93_GL000020</name>
</gene>
<dbReference type="PIRSF" id="PIRSF037778">
    <property type="entry name" value="UCP037778_transp_RibU"/>
    <property type="match status" value="1"/>
</dbReference>
<keyword evidence="6 9" id="KW-1133">Transmembrane helix</keyword>
<feature type="transmembrane region" description="Helical" evidence="9">
    <location>
        <begin position="54"/>
        <end position="76"/>
    </location>
</feature>
<sequence>MFPKQLGGFTMSNKVQKMVSVSMFAAMGLVMQFVAFPILPVFPFLKIDFSDIPVLLSMFLYGPMAGVATAFLRSVLHTITTGLSPQNLVGDVASFVATTIFTLPIYYIFRRGTSPLNKFLGMITGVLSMSLVLSIANYFVITPLYLMFFGVTADQFLGMSLANYIVVGILPFNLIKGTMVSLVFLALHAKLLPWLAKKQHFSQNQSF</sequence>
<dbReference type="Gene3D" id="1.10.1760.20">
    <property type="match status" value="1"/>
</dbReference>
<keyword evidence="5 9" id="KW-0812">Transmembrane</keyword>
<dbReference type="EMBL" id="JXKD01000001">
    <property type="protein sequence ID" value="OJG12090.1"/>
    <property type="molecule type" value="Genomic_DNA"/>
</dbReference>
<evidence type="ECO:0000256" key="8">
    <source>
        <dbReference type="PIRNR" id="PIRNR037778"/>
    </source>
</evidence>
<dbReference type="GO" id="GO:0032217">
    <property type="term" value="F:riboflavin transmembrane transporter activity"/>
    <property type="evidence" value="ECO:0007669"/>
    <property type="project" value="UniProtKB-UniRule"/>
</dbReference>
<keyword evidence="4 8" id="KW-1003">Cell membrane</keyword>
<organism evidence="10 11">
    <name type="scientific">Enterococcus aquimarinus</name>
    <dbReference type="NCBI Taxonomy" id="328396"/>
    <lineage>
        <taxon>Bacteria</taxon>
        <taxon>Bacillati</taxon>
        <taxon>Bacillota</taxon>
        <taxon>Bacilli</taxon>
        <taxon>Lactobacillales</taxon>
        <taxon>Enterococcaceae</taxon>
        <taxon>Enterococcus</taxon>
    </lineage>
</organism>
<dbReference type="Pfam" id="PF12822">
    <property type="entry name" value="ECF_trnsprt"/>
    <property type="match status" value="1"/>
</dbReference>